<dbReference type="PANTHER" id="PTHR10000:SF8">
    <property type="entry name" value="HAD SUPERFAMILY HYDROLASE-LIKE, TYPE 3"/>
    <property type="match status" value="1"/>
</dbReference>
<dbReference type="InterPro" id="IPR036412">
    <property type="entry name" value="HAD-like_sf"/>
</dbReference>
<reference evidence="1" key="1">
    <citation type="submission" date="2020-08" db="EMBL/GenBank/DDBJ databases">
        <title>Genome public.</title>
        <authorList>
            <person name="Liu C."/>
            <person name="Sun Q."/>
        </authorList>
    </citation>
    <scope>NUCLEOTIDE SEQUENCE</scope>
    <source>
        <strain evidence="1">NSJ-44</strain>
    </source>
</reference>
<dbReference type="SFLD" id="SFLDG01144">
    <property type="entry name" value="C2.B.4:_PGP_Like"/>
    <property type="match status" value="1"/>
</dbReference>
<dbReference type="CDD" id="cd07516">
    <property type="entry name" value="HAD_Pase"/>
    <property type="match status" value="1"/>
</dbReference>
<name>A0A926HLJ8_9FIRM</name>
<dbReference type="PROSITE" id="PS01229">
    <property type="entry name" value="COF_2"/>
    <property type="match status" value="1"/>
</dbReference>
<organism evidence="1 2">
    <name type="scientific">Luoshenia tenuis</name>
    <dbReference type="NCBI Taxonomy" id="2763654"/>
    <lineage>
        <taxon>Bacteria</taxon>
        <taxon>Bacillati</taxon>
        <taxon>Bacillota</taxon>
        <taxon>Clostridia</taxon>
        <taxon>Christensenellales</taxon>
        <taxon>Christensenellaceae</taxon>
        <taxon>Luoshenia</taxon>
    </lineage>
</organism>
<dbReference type="PANTHER" id="PTHR10000">
    <property type="entry name" value="PHOSPHOSERINE PHOSPHATASE"/>
    <property type="match status" value="1"/>
</dbReference>
<dbReference type="SFLD" id="SFLDG01140">
    <property type="entry name" value="C2.B:_Phosphomannomutase_and_P"/>
    <property type="match status" value="1"/>
</dbReference>
<keyword evidence="2" id="KW-1185">Reference proteome</keyword>
<dbReference type="Pfam" id="PF08282">
    <property type="entry name" value="Hydrolase_3"/>
    <property type="match status" value="1"/>
</dbReference>
<dbReference type="Proteomes" id="UP000654279">
    <property type="component" value="Unassembled WGS sequence"/>
</dbReference>
<sequence length="266" mass="29112">MAIKLVAIDIDDTLLNSKHEITDRTRDALYAAQDKGCTVILVTGRMYAAAKRYAKALGLATPLMTCQGAQITDIKTDEVLYSRTVPLELAREVADLCEARGLHIQYYIGDNYYYAKEGEPADYYAALAGFRGIPVGSPVSEKITQEPVKMLCLDQPEVILNLQQEMIDHFGDKLAIAISKPRFLEFTHPEAIKGRTVANFANQLGIAQEEVMAIGDSFNDITMIQYAGKGVAMGNADARIKAVADEIAPSNDEDGVAVMIEKYVLA</sequence>
<dbReference type="RefSeq" id="WP_249284209.1">
    <property type="nucleotide sequence ID" value="NZ_JACRSO010000001.1"/>
</dbReference>
<dbReference type="GO" id="GO:0016791">
    <property type="term" value="F:phosphatase activity"/>
    <property type="evidence" value="ECO:0007669"/>
    <property type="project" value="UniProtKB-ARBA"/>
</dbReference>
<dbReference type="GO" id="GO:0000287">
    <property type="term" value="F:magnesium ion binding"/>
    <property type="evidence" value="ECO:0007669"/>
    <property type="project" value="TreeGrafter"/>
</dbReference>
<accession>A0A926HLJ8</accession>
<dbReference type="AlphaFoldDB" id="A0A926HLJ8"/>
<dbReference type="SFLD" id="SFLDS00003">
    <property type="entry name" value="Haloacid_Dehalogenase"/>
    <property type="match status" value="1"/>
</dbReference>
<evidence type="ECO:0000313" key="1">
    <source>
        <dbReference type="EMBL" id="MBC8528168.1"/>
    </source>
</evidence>
<comment type="caution">
    <text evidence="1">The sequence shown here is derived from an EMBL/GenBank/DDBJ whole genome shotgun (WGS) entry which is preliminary data.</text>
</comment>
<evidence type="ECO:0000313" key="2">
    <source>
        <dbReference type="Proteomes" id="UP000654279"/>
    </source>
</evidence>
<protein>
    <submittedName>
        <fullName evidence="1">HAD family phosphatase</fullName>
    </submittedName>
</protein>
<dbReference type="InterPro" id="IPR000150">
    <property type="entry name" value="Cof"/>
</dbReference>
<dbReference type="NCBIfam" id="TIGR00099">
    <property type="entry name" value="Cof-subfamily"/>
    <property type="match status" value="1"/>
</dbReference>
<proteinExistence type="predicted"/>
<dbReference type="Gene3D" id="3.30.1240.10">
    <property type="match status" value="1"/>
</dbReference>
<gene>
    <name evidence="1" type="ORF">H8699_01770</name>
</gene>
<dbReference type="SUPFAM" id="SSF56784">
    <property type="entry name" value="HAD-like"/>
    <property type="match status" value="1"/>
</dbReference>
<dbReference type="InterPro" id="IPR023214">
    <property type="entry name" value="HAD_sf"/>
</dbReference>
<dbReference type="EMBL" id="JACRSO010000001">
    <property type="protein sequence ID" value="MBC8528168.1"/>
    <property type="molecule type" value="Genomic_DNA"/>
</dbReference>
<dbReference type="GO" id="GO:0005829">
    <property type="term" value="C:cytosol"/>
    <property type="evidence" value="ECO:0007669"/>
    <property type="project" value="TreeGrafter"/>
</dbReference>
<dbReference type="Gene3D" id="3.40.50.1000">
    <property type="entry name" value="HAD superfamily/HAD-like"/>
    <property type="match status" value="1"/>
</dbReference>
<dbReference type="InterPro" id="IPR006379">
    <property type="entry name" value="HAD-SF_hydro_IIB"/>
</dbReference>
<dbReference type="NCBIfam" id="TIGR01484">
    <property type="entry name" value="HAD-SF-IIB"/>
    <property type="match status" value="1"/>
</dbReference>